<dbReference type="Pfam" id="PF16853">
    <property type="entry name" value="CDC13_N"/>
    <property type="match status" value="1"/>
</dbReference>
<dbReference type="SUPFAM" id="SSF50249">
    <property type="entry name" value="Nucleic acid-binding proteins"/>
    <property type="match status" value="1"/>
</dbReference>
<evidence type="ECO:0000259" key="3">
    <source>
        <dbReference type="Pfam" id="PF18691"/>
    </source>
</evidence>
<sequence>MKYDYQLAISSGIIHDRIAEHYNNNRHRHNQGRKLSLNFEIIGVLLDIIKNATDNSTYLKLTDFQNNDYIYLVKLNDETVDQDLSLIYDTFDLDHSISTLNDIYLNYICFIRCKVEHNFSMQNKNDNFIRMNANEIIPMEITEIVNTVSSTDATIYSKILMTILKQLITKDSDPTSPFKFIKLVNYNYEFINFIKNLDLMLKHKNKLPQKTETNPLFIVDENNSSNSSNQSNSLGEFDSQAISQVSQLKKKYLNNGTQSDLLEGNKTQKFEHALKSLPIFTNSSSINSSAYNSKVNSNNRTKESPNVDDMHISFTPDVTDNDDISSIGSKRRKTESNNITITAYTRPLSTFIQSRERAISNSLVMPVEENIEARNTSFKTNKLFHTNLSEKNIKIQILSQDLGSSSQEGKNISKITSIEPTQRMKEFVTSSQSSRIWTQTSQNRPLSKIDHHLVKDKLPIKEEQDVHTSSTFQLPVVNLSPELNENTDFESNVQNTKSLVRLTNEENSKINKDQVIHKKLNSKDNSNISDFMSLNSPSLSSLIYSYPTESQINNANENTTLFNGILNKTKDNQSSLSDISTQDIESQLRYDTNISKSDLSTELRKSSKVTDQNSSDTLEKMTQIYSLSKYVPKNSSDIKQLLTSNFKTSLTFTGQFVGLYPKVRESFKELNKSMLRLYFVKEETIEDIQYRHSKYVGNNTQTSELNIELIPLINCIEIILPSINHIEQVFGSFIENTDDLQNSLFNKKISVKLEYSQWKSNSKFNQIFKYWSFKYMKILKEKAISLQSLLSSSHKPSLLNNIPSDQSIEEFNKSIENKQAHFNRLHNIQRNLIVQSFKNVLINQNKILNSVELVGLLLSFHQLNESCYSITFTDFTSNSNIKTFVRAKYLKNGFEKIPLSNDKVWGGIIFDDKFNNLNEMVYSTYGKYLHDMGEYEYLSSDGTRGSKNVSNYGIIVKLVAKFKNINNNGQNCSISRCQLITKLMMDNKNQLTNSERNHLTSFYKRSMENIPMEMLLKYFVNFTHCYPIEIVKDPLNNTEVARLLQDSKQKELELLFEDADTTNDTMTNDTNTTSASSFQTASSINNDVADDLYTYDIIENAKIIELLLLQKFNREKKLYKIEAKIIGMEYFPNEYMELQLIDDLIFQEERQEPGITINRILRVFFETPDEIFHFFGLESDNGHESEHAKRINEIIQNKQIDLNRIMNKTVQFTLRPQKISLTRNKSNNNSAALIGLDLLRLQGWKAVECTLQEICYEVDRRARLSIKQEVENT</sequence>
<name>I2H095_HENB6</name>
<organism evidence="4 5">
    <name type="scientific">Henningerozyma blattae (strain ATCC 34711 / CBS 6284 / DSM 70876 / NBRC 10599 / NRRL Y-10934 / UCD 77-7)</name>
    <name type="common">Yeast</name>
    <name type="synonym">Tetrapisispora blattae</name>
    <dbReference type="NCBI Taxonomy" id="1071380"/>
    <lineage>
        <taxon>Eukaryota</taxon>
        <taxon>Fungi</taxon>
        <taxon>Dikarya</taxon>
        <taxon>Ascomycota</taxon>
        <taxon>Saccharomycotina</taxon>
        <taxon>Saccharomycetes</taxon>
        <taxon>Saccharomycetales</taxon>
        <taxon>Saccharomycetaceae</taxon>
        <taxon>Henningerozyma</taxon>
    </lineage>
</organism>
<dbReference type="Proteomes" id="UP000002866">
    <property type="component" value="Chromosome 2"/>
</dbReference>
<dbReference type="HOGENOM" id="CLU_263755_0_0_1"/>
<dbReference type="GeneID" id="14494809"/>
<dbReference type="Gene3D" id="2.40.50.810">
    <property type="match status" value="1"/>
</dbReference>
<accession>I2H095</accession>
<proteinExistence type="predicted"/>
<dbReference type="InterPro" id="IPR040650">
    <property type="entry name" value="Cdc13_OB2"/>
</dbReference>
<dbReference type="Gene3D" id="2.40.50.860">
    <property type="match status" value="1"/>
</dbReference>
<dbReference type="STRING" id="1071380.I2H095"/>
<dbReference type="InParanoid" id="I2H095"/>
<dbReference type="Gene3D" id="1.10.10.2380">
    <property type="match status" value="1"/>
</dbReference>
<dbReference type="Pfam" id="PF18691">
    <property type="entry name" value="Cdc13_OB2"/>
    <property type="match status" value="1"/>
</dbReference>
<feature type="domain" description="Cell division control protein 13 N-terminal" evidence="2">
    <location>
        <begin position="38"/>
        <end position="219"/>
    </location>
</feature>
<feature type="region of interest" description="Disordered" evidence="1">
    <location>
        <begin position="291"/>
        <end position="332"/>
    </location>
</feature>
<dbReference type="RefSeq" id="XP_004179316.1">
    <property type="nucleotide sequence ID" value="XM_004179268.1"/>
</dbReference>
<dbReference type="KEGG" id="tbl:TBLA_0B09810"/>
<protein>
    <recommendedName>
        <fullName evidence="6">Telomeric single stranded DNA binding POT1/Cdc13 domain-containing protein</fullName>
    </recommendedName>
</protein>
<gene>
    <name evidence="4" type="primary">TBLA0B09810</name>
    <name evidence="4" type="ORF">TBLA_0B09810</name>
</gene>
<feature type="compositionally biased region" description="Basic and acidic residues" evidence="1">
    <location>
        <begin position="300"/>
        <end position="311"/>
    </location>
</feature>
<evidence type="ECO:0000313" key="5">
    <source>
        <dbReference type="Proteomes" id="UP000002866"/>
    </source>
</evidence>
<dbReference type="InterPro" id="IPR012340">
    <property type="entry name" value="NA-bd_OB-fold"/>
</dbReference>
<dbReference type="EMBL" id="HE806317">
    <property type="protein sequence ID" value="CCH59797.1"/>
    <property type="molecule type" value="Genomic_DNA"/>
</dbReference>
<dbReference type="OrthoDB" id="4067010at2759"/>
<feature type="domain" description="Cell division control protein 13 OB2" evidence="3">
    <location>
        <begin position="651"/>
        <end position="777"/>
    </location>
</feature>
<reference evidence="4 5" key="1">
    <citation type="journal article" date="2011" name="Proc. Natl. Acad. Sci. U.S.A.">
        <title>Evolutionary erosion of yeast sex chromosomes by mating-type switching accidents.</title>
        <authorList>
            <person name="Gordon J.L."/>
            <person name="Armisen D."/>
            <person name="Proux-Wera E."/>
            <person name="Oheigeartaigh S.S."/>
            <person name="Byrne K.P."/>
            <person name="Wolfe K.H."/>
        </authorList>
    </citation>
    <scope>NUCLEOTIDE SEQUENCE [LARGE SCALE GENOMIC DNA]</scope>
    <source>
        <strain evidence="5">ATCC 34711 / CBS 6284 / DSM 70876 / NBRC 10599 / NRRL Y-10934 / UCD 77-7</strain>
    </source>
</reference>
<keyword evidence="5" id="KW-1185">Reference proteome</keyword>
<dbReference type="InterPro" id="IPR031749">
    <property type="entry name" value="Cdc13_N"/>
</dbReference>
<evidence type="ECO:0000313" key="4">
    <source>
        <dbReference type="EMBL" id="CCH59797.1"/>
    </source>
</evidence>
<evidence type="ECO:0008006" key="6">
    <source>
        <dbReference type="Google" id="ProtNLM"/>
    </source>
</evidence>
<evidence type="ECO:0000259" key="2">
    <source>
        <dbReference type="Pfam" id="PF16853"/>
    </source>
</evidence>
<dbReference type="Gene3D" id="2.40.50.140">
    <property type="entry name" value="Nucleic acid-binding proteins"/>
    <property type="match status" value="1"/>
</dbReference>
<dbReference type="AlphaFoldDB" id="I2H095"/>
<dbReference type="FunCoup" id="I2H095">
    <property type="interactions" value="83"/>
</dbReference>
<evidence type="ECO:0000256" key="1">
    <source>
        <dbReference type="SAM" id="MobiDB-lite"/>
    </source>
</evidence>